<evidence type="ECO:0000259" key="9">
    <source>
        <dbReference type="PROSITE" id="PS50113"/>
    </source>
</evidence>
<dbReference type="InterPro" id="IPR003661">
    <property type="entry name" value="HisK_dim/P_dom"/>
</dbReference>
<evidence type="ECO:0000256" key="5">
    <source>
        <dbReference type="ARBA" id="ARBA00022777"/>
    </source>
</evidence>
<dbReference type="Pfam" id="PF02518">
    <property type="entry name" value="HATPase_c"/>
    <property type="match status" value="1"/>
</dbReference>
<dbReference type="SMART" id="SM00387">
    <property type="entry name" value="HATPase_c"/>
    <property type="match status" value="1"/>
</dbReference>
<dbReference type="Gene3D" id="1.10.287.130">
    <property type="match status" value="1"/>
</dbReference>
<dbReference type="InterPro" id="IPR036890">
    <property type="entry name" value="HATPase_C_sf"/>
</dbReference>
<dbReference type="PROSITE" id="PS50113">
    <property type="entry name" value="PAC"/>
    <property type="match status" value="1"/>
</dbReference>
<proteinExistence type="predicted"/>
<dbReference type="Gene3D" id="3.30.450.20">
    <property type="entry name" value="PAS domain"/>
    <property type="match status" value="2"/>
</dbReference>
<dbReference type="GO" id="GO:0000155">
    <property type="term" value="F:phosphorelay sensor kinase activity"/>
    <property type="evidence" value="ECO:0007669"/>
    <property type="project" value="InterPro"/>
</dbReference>
<evidence type="ECO:0000256" key="3">
    <source>
        <dbReference type="ARBA" id="ARBA00022553"/>
    </source>
</evidence>
<comment type="caution">
    <text evidence="10">The sequence shown here is derived from an EMBL/GenBank/DDBJ whole genome shotgun (WGS) entry which is preliminary data.</text>
</comment>
<dbReference type="Proteomes" id="UP000198615">
    <property type="component" value="Unassembled WGS sequence"/>
</dbReference>
<keyword evidence="5 10" id="KW-0418">Kinase</keyword>
<evidence type="ECO:0000256" key="6">
    <source>
        <dbReference type="ARBA" id="ARBA00023012"/>
    </source>
</evidence>
<dbReference type="InterPro" id="IPR050736">
    <property type="entry name" value="Sensor_HK_Regulatory"/>
</dbReference>
<dbReference type="Gene3D" id="3.30.565.10">
    <property type="entry name" value="Histidine kinase-like ATPase, C-terminal domain"/>
    <property type="match status" value="1"/>
</dbReference>
<sequence>MPTPNTTDSIDGRVDQEAAALLEALAHAAIGIVVLDTDLKLVACNPSFATLNELDPRDLVPGWPYERLIRRNAERGLYGGGDVDARTRDRLDFTRNAPPFQLERLRENGSVQLISGSRLPSGNIVVTFDERGPAALERLGDSMLSYASLRRALEHSRQGIEIWDSADRLLYINPAMQEIARETGVPMRIGMTFEELIRARAERATEPLEGDEAETFIRERVAQHQRGGEDHLIPWSDNRWYLVRDGRLPDGGTITSVSDISELKRAERALRESDTRLRDFVRASSDRFWELDAKLRFTLLMDLRADTSYPASSRFLGRTRWETVGADPESSPYWAQHKATLERREPFRDFRYAIAGATGEYRHWRVSGVPVFDETGAFTGYRGTSVDETDYREELQQAQKALQRALRDAETANRAKSMFLATVSHELRTPLNAIIGFSDLLVSEVFGPLGDPHYVAYARDVQASGHSLLSLIEDMLDLTRAEIGQIMLRESRVDIATEVAASVGMVRSRQTGAMAPISIEVPVDLPPIWADGRLIRQILFNLISNAAKFTMADGRVAIEAEIDDGGLQIRVCDTGIGIRSQDIDTVLRPFEQVDSALSRKYEGIGLGLPLSKSFVELHGGSLEIQSELGIGTKAIVRLPKGRIGADGSPPAPTA</sequence>
<organism evidence="10 11">
    <name type="scientific">Thalassobaculum litoreum DSM 18839</name>
    <dbReference type="NCBI Taxonomy" id="1123362"/>
    <lineage>
        <taxon>Bacteria</taxon>
        <taxon>Pseudomonadati</taxon>
        <taxon>Pseudomonadota</taxon>
        <taxon>Alphaproteobacteria</taxon>
        <taxon>Rhodospirillales</taxon>
        <taxon>Thalassobaculaceae</taxon>
        <taxon>Thalassobaculum</taxon>
    </lineage>
</organism>
<dbReference type="SUPFAM" id="SSF47384">
    <property type="entry name" value="Homodimeric domain of signal transducing histidine kinase"/>
    <property type="match status" value="1"/>
</dbReference>
<feature type="domain" description="Histidine kinase" evidence="8">
    <location>
        <begin position="422"/>
        <end position="642"/>
    </location>
</feature>
<evidence type="ECO:0000313" key="11">
    <source>
        <dbReference type="Proteomes" id="UP000198615"/>
    </source>
</evidence>
<dbReference type="InterPro" id="IPR035965">
    <property type="entry name" value="PAS-like_dom_sf"/>
</dbReference>
<protein>
    <recommendedName>
        <fullName evidence="2">histidine kinase</fullName>
        <ecNumber evidence="2">2.7.13.3</ecNumber>
    </recommendedName>
</protein>
<evidence type="ECO:0000256" key="2">
    <source>
        <dbReference type="ARBA" id="ARBA00012438"/>
    </source>
</evidence>
<dbReference type="RefSeq" id="WP_093151759.1">
    <property type="nucleotide sequence ID" value="NZ_FNBW01000009.1"/>
</dbReference>
<gene>
    <name evidence="10" type="ORF">SAMN05660686_03227</name>
</gene>
<dbReference type="CDD" id="cd00082">
    <property type="entry name" value="HisKA"/>
    <property type="match status" value="1"/>
</dbReference>
<feature type="domain" description="PAC" evidence="9">
    <location>
        <begin position="348"/>
        <end position="400"/>
    </location>
</feature>
<dbReference type="SUPFAM" id="SSF55874">
    <property type="entry name" value="ATPase domain of HSP90 chaperone/DNA topoisomerase II/histidine kinase"/>
    <property type="match status" value="1"/>
</dbReference>
<dbReference type="InterPro" id="IPR004358">
    <property type="entry name" value="Sig_transdc_His_kin-like_C"/>
</dbReference>
<accession>A0A8G2BJI3</accession>
<dbReference type="SMART" id="SM00388">
    <property type="entry name" value="HisKA"/>
    <property type="match status" value="1"/>
</dbReference>
<dbReference type="CDD" id="cd16922">
    <property type="entry name" value="HATPase_EvgS-ArcB-TorS-like"/>
    <property type="match status" value="1"/>
</dbReference>
<evidence type="ECO:0000256" key="1">
    <source>
        <dbReference type="ARBA" id="ARBA00000085"/>
    </source>
</evidence>
<feature type="coiled-coil region" evidence="7">
    <location>
        <begin position="388"/>
        <end position="415"/>
    </location>
</feature>
<dbReference type="EC" id="2.7.13.3" evidence="2"/>
<dbReference type="AlphaFoldDB" id="A0A8G2BJI3"/>
<keyword evidence="3" id="KW-0597">Phosphoprotein</keyword>
<dbReference type="SUPFAM" id="SSF55785">
    <property type="entry name" value="PYP-like sensor domain (PAS domain)"/>
    <property type="match status" value="2"/>
</dbReference>
<dbReference type="PRINTS" id="PR00344">
    <property type="entry name" value="BCTRLSENSOR"/>
</dbReference>
<evidence type="ECO:0000313" key="10">
    <source>
        <dbReference type="EMBL" id="SDG05322.1"/>
    </source>
</evidence>
<dbReference type="InterPro" id="IPR005467">
    <property type="entry name" value="His_kinase_dom"/>
</dbReference>
<dbReference type="PANTHER" id="PTHR43711">
    <property type="entry name" value="TWO-COMPONENT HISTIDINE KINASE"/>
    <property type="match status" value="1"/>
</dbReference>
<dbReference type="InterPro" id="IPR036097">
    <property type="entry name" value="HisK_dim/P_sf"/>
</dbReference>
<comment type="catalytic activity">
    <reaction evidence="1">
        <text>ATP + protein L-histidine = ADP + protein N-phospho-L-histidine.</text>
        <dbReference type="EC" id="2.7.13.3"/>
    </reaction>
</comment>
<dbReference type="InterPro" id="IPR000700">
    <property type="entry name" value="PAS-assoc_C"/>
</dbReference>
<keyword evidence="11" id="KW-1185">Reference proteome</keyword>
<dbReference type="Pfam" id="PF12860">
    <property type="entry name" value="PAS_7"/>
    <property type="match status" value="2"/>
</dbReference>
<keyword evidence="6" id="KW-0902">Two-component regulatory system</keyword>
<keyword evidence="7" id="KW-0175">Coiled coil</keyword>
<name>A0A8G2BJI3_9PROT</name>
<evidence type="ECO:0000256" key="7">
    <source>
        <dbReference type="SAM" id="Coils"/>
    </source>
</evidence>
<dbReference type="PANTHER" id="PTHR43711:SF26">
    <property type="entry name" value="SENSOR HISTIDINE KINASE RCSC"/>
    <property type="match status" value="1"/>
</dbReference>
<keyword evidence="4" id="KW-0808">Transferase</keyword>
<dbReference type="EMBL" id="FNBW01000009">
    <property type="protein sequence ID" value="SDG05322.1"/>
    <property type="molecule type" value="Genomic_DNA"/>
</dbReference>
<dbReference type="InterPro" id="IPR003594">
    <property type="entry name" value="HATPase_dom"/>
</dbReference>
<dbReference type="SMART" id="SM00091">
    <property type="entry name" value="PAS"/>
    <property type="match status" value="2"/>
</dbReference>
<dbReference type="PROSITE" id="PS50109">
    <property type="entry name" value="HIS_KIN"/>
    <property type="match status" value="1"/>
</dbReference>
<evidence type="ECO:0000259" key="8">
    <source>
        <dbReference type="PROSITE" id="PS50109"/>
    </source>
</evidence>
<evidence type="ECO:0000256" key="4">
    <source>
        <dbReference type="ARBA" id="ARBA00022679"/>
    </source>
</evidence>
<dbReference type="InterPro" id="IPR000014">
    <property type="entry name" value="PAS"/>
</dbReference>
<dbReference type="Pfam" id="PF00512">
    <property type="entry name" value="HisKA"/>
    <property type="match status" value="1"/>
</dbReference>
<dbReference type="OrthoDB" id="7313492at2"/>
<reference evidence="10 11" key="1">
    <citation type="submission" date="2016-10" db="EMBL/GenBank/DDBJ databases">
        <authorList>
            <person name="Varghese N."/>
            <person name="Submissions S."/>
        </authorList>
    </citation>
    <scope>NUCLEOTIDE SEQUENCE [LARGE SCALE GENOMIC DNA]</scope>
    <source>
        <strain evidence="10 11">DSM 18839</strain>
    </source>
</reference>